<keyword evidence="4" id="KW-1185">Reference proteome</keyword>
<comment type="caution">
    <text evidence="3">The sequence shown here is derived from an EMBL/GenBank/DDBJ whole genome shotgun (WGS) entry which is preliminary data.</text>
</comment>
<dbReference type="Proteomes" id="UP000655588">
    <property type="component" value="Unassembled WGS sequence"/>
</dbReference>
<organism evidence="3 4">
    <name type="scientific">Frieseomelitta varia</name>
    <dbReference type="NCBI Taxonomy" id="561572"/>
    <lineage>
        <taxon>Eukaryota</taxon>
        <taxon>Metazoa</taxon>
        <taxon>Ecdysozoa</taxon>
        <taxon>Arthropoda</taxon>
        <taxon>Hexapoda</taxon>
        <taxon>Insecta</taxon>
        <taxon>Pterygota</taxon>
        <taxon>Neoptera</taxon>
        <taxon>Endopterygota</taxon>
        <taxon>Hymenoptera</taxon>
        <taxon>Apocrita</taxon>
        <taxon>Aculeata</taxon>
        <taxon>Apoidea</taxon>
        <taxon>Anthophila</taxon>
        <taxon>Apidae</taxon>
        <taxon>Frieseomelitta</taxon>
    </lineage>
</organism>
<protein>
    <submittedName>
        <fullName evidence="3">Uncharacterized protein</fullName>
    </submittedName>
</protein>
<name>A0A833W7E1_9HYME</name>
<evidence type="ECO:0000256" key="1">
    <source>
        <dbReference type="SAM" id="MobiDB-lite"/>
    </source>
</evidence>
<reference evidence="3" key="1">
    <citation type="submission" date="2019-11" db="EMBL/GenBank/DDBJ databases">
        <title>The nuclear and mitochondrial genomes of Frieseomelitta varia - a highly eusocial stingless bee (Meliponini) with a permanently sterile worker caste.</title>
        <authorList>
            <person name="Freitas F.C.P."/>
            <person name="Lourenco A.P."/>
            <person name="Nunes F.M.F."/>
            <person name="Paschoal A.R."/>
            <person name="Abreu F.C.P."/>
            <person name="Barbin F.O."/>
            <person name="Bataglia L."/>
            <person name="Cardoso-Junior C.A.M."/>
            <person name="Cervoni M.S."/>
            <person name="Silva S.R."/>
            <person name="Dalarmi F."/>
            <person name="Del Lama M.A."/>
            <person name="Depintor T.S."/>
            <person name="Ferreira K.M."/>
            <person name="Goria P.S."/>
            <person name="Jaskot M.C."/>
            <person name="Lago D.C."/>
            <person name="Luna-Lucena D."/>
            <person name="Moda L.M."/>
            <person name="Nascimento L."/>
            <person name="Pedrino M."/>
            <person name="Rabico F.O."/>
            <person name="Sanches F.C."/>
            <person name="Santos D.E."/>
            <person name="Santos C.G."/>
            <person name="Vieira J."/>
            <person name="Lopes T.F."/>
            <person name="Barchuk A.R."/>
            <person name="Hartfelder K."/>
            <person name="Simoes Z.L.P."/>
            <person name="Bitondi M.M.G."/>
            <person name="Pinheiro D.G."/>
        </authorList>
    </citation>
    <scope>NUCLEOTIDE SEQUENCE</scope>
    <source>
        <strain evidence="3">USP_RPSP 00005682</strain>
        <tissue evidence="3">Whole individual</tissue>
    </source>
</reference>
<accession>A0A833W7E1</accession>
<feature type="transmembrane region" description="Helical" evidence="2">
    <location>
        <begin position="20"/>
        <end position="47"/>
    </location>
</feature>
<evidence type="ECO:0000313" key="4">
    <source>
        <dbReference type="Proteomes" id="UP000655588"/>
    </source>
</evidence>
<dbReference type="EMBL" id="WNWW01000326">
    <property type="protein sequence ID" value="KAF3426327.1"/>
    <property type="molecule type" value="Genomic_DNA"/>
</dbReference>
<evidence type="ECO:0000256" key="2">
    <source>
        <dbReference type="SAM" id="Phobius"/>
    </source>
</evidence>
<gene>
    <name evidence="3" type="ORF">E2986_13503</name>
</gene>
<sequence>MLREAKCYKYQQISVDFISMVFTACSYLVLAGAVWIFLRLIQACFWLPRHLKRQNHVQRMLQDKVENYEKYILECERKEKMEQEIQGEDAKLDPEQAEKWKERRECLEMLKKELSKIRDGGDDSQDWDYLLEEDDEKKEGASITEIRDEISKDGDNENVNADTSVIKQVVNSENKKDI</sequence>
<dbReference type="AlphaFoldDB" id="A0A833W7E1"/>
<keyword evidence="2" id="KW-1133">Transmembrane helix</keyword>
<keyword evidence="2" id="KW-0812">Transmembrane</keyword>
<evidence type="ECO:0000313" key="3">
    <source>
        <dbReference type="EMBL" id="KAF3426327.1"/>
    </source>
</evidence>
<feature type="compositionally biased region" description="Basic and acidic residues" evidence="1">
    <location>
        <begin position="137"/>
        <end position="155"/>
    </location>
</feature>
<keyword evidence="2" id="KW-0472">Membrane</keyword>
<feature type="region of interest" description="Disordered" evidence="1">
    <location>
        <begin position="133"/>
        <end position="165"/>
    </location>
</feature>
<proteinExistence type="predicted"/>